<name>A0ABS7G7Q5_9BACT</name>
<proteinExistence type="predicted"/>
<accession>A0ABS7G7Q5</accession>
<comment type="caution">
    <text evidence="2">The sequence shown here is derived from an EMBL/GenBank/DDBJ whole genome shotgun (WGS) entry which is preliminary data.</text>
</comment>
<sequence length="83" mass="9429">MQTPEGNEPLKNDKDPLNANLAEDQGDIQNEDVVNDEDLDEDLEDDEEDDLDDTPELDEDDLDDNNLSDEDADKVQWEPPKNS</sequence>
<protein>
    <submittedName>
        <fullName evidence="2">Uncharacterized protein</fullName>
    </submittedName>
</protein>
<feature type="region of interest" description="Disordered" evidence="1">
    <location>
        <begin position="1"/>
        <end position="83"/>
    </location>
</feature>
<dbReference type="Proteomes" id="UP000812961">
    <property type="component" value="Unassembled WGS sequence"/>
</dbReference>
<dbReference type="EMBL" id="JAICCF010000001">
    <property type="protein sequence ID" value="MBW8682757.1"/>
    <property type="molecule type" value="Genomic_DNA"/>
</dbReference>
<evidence type="ECO:0000313" key="2">
    <source>
        <dbReference type="EMBL" id="MBW8682757.1"/>
    </source>
</evidence>
<gene>
    <name evidence="2" type="ORF">K1Y79_00300</name>
</gene>
<organism evidence="2 3">
    <name type="scientific">Chitinophaga rhizophila</name>
    <dbReference type="NCBI Taxonomy" id="2866212"/>
    <lineage>
        <taxon>Bacteria</taxon>
        <taxon>Pseudomonadati</taxon>
        <taxon>Bacteroidota</taxon>
        <taxon>Chitinophagia</taxon>
        <taxon>Chitinophagales</taxon>
        <taxon>Chitinophagaceae</taxon>
        <taxon>Chitinophaga</taxon>
    </lineage>
</organism>
<evidence type="ECO:0000313" key="3">
    <source>
        <dbReference type="Proteomes" id="UP000812961"/>
    </source>
</evidence>
<keyword evidence="3" id="KW-1185">Reference proteome</keyword>
<evidence type="ECO:0000256" key="1">
    <source>
        <dbReference type="SAM" id="MobiDB-lite"/>
    </source>
</evidence>
<feature type="compositionally biased region" description="Acidic residues" evidence="1">
    <location>
        <begin position="24"/>
        <end position="72"/>
    </location>
</feature>
<dbReference type="RefSeq" id="WP_220247996.1">
    <property type="nucleotide sequence ID" value="NZ_JAICCF010000001.1"/>
</dbReference>
<reference evidence="2 3" key="1">
    <citation type="submission" date="2021-08" db="EMBL/GenBank/DDBJ databases">
        <title>The genome sequence of Chitinophaga sp. B61.</title>
        <authorList>
            <person name="Zhang X."/>
        </authorList>
    </citation>
    <scope>NUCLEOTIDE SEQUENCE [LARGE SCALE GENOMIC DNA]</scope>
    <source>
        <strain evidence="2 3">B61</strain>
    </source>
</reference>